<accession>A0A1Q9EGR9</accession>
<feature type="chain" id="PRO_5010167023" evidence="2">
    <location>
        <begin position="23"/>
        <end position="798"/>
    </location>
</feature>
<keyword evidence="2" id="KW-0732">Signal</keyword>
<sequence>MQVISTMILAPLAAFLFASVEAGQAPVVTQLAAEGAQAQASDAHLNTVAGALTDLLKSSDKSAASSLSSIAQVSNTSAIVDTIKDLLNTTMKGRLFTAHKNSLAAIADSKKLFADCRETYQAADHVRFPPASLLQTVNATPWYEEFFQAYSQCKQWEAQIGKDMTACDYHCTSEVKVVGEDCTFLGDQCGPLDCAPVTGEGYKSFLERMIKDIKAHLDFLVWERYNETHGCNDIWGTAERCFKNCDGHVMEIQDLVPHKSTDIPGCCAPRTQAEDAKCQELKSQRVAWQTYDQCYDAALPQWETTKEEQMAEADSRKAQMRSILRMLCYVSSFGPNQAALLTQCMEKDFKQDPDVLAMSIDLGTPETKLDAFSCNSSETPGTAEFDAVHYGDLPAGLATCPQLHCEEACNGEINISSVQILSATTASPLPEMTTASTKCFKKAGGADAVYWDLGSKQAGLQTFAALRSARPSAGPFNLGETLPQLFAREKKLEETKRPSMPKGSPTSKAFSDTSIYQASERQHVLTLASNSTTFQSIRQEKQHYEDWAYAPTERDRPDDPGAVSLPTEQEKALLEDEAEGFAIAEEASNTEMPSLRHGKLEDTLSWRRSFGCRPGKGGPCAAYGRFGHRYWECRERGTGRGNKGAPSKGKGKGKKGGYKGRGDECSYDVGYAYSFLVSVVPENQLRDRPTFRFGDGRTLQALPHIDAYTPAPGMVSVYVLDDPNSHDTPLLLGGRKLKLRQLKATVNYGDETVMFLRRRRPAGFSSVGVHDGWPHGGASGDKSTPQGPVQDNLKNELG</sequence>
<evidence type="ECO:0000313" key="4">
    <source>
        <dbReference type="Proteomes" id="UP000186817"/>
    </source>
</evidence>
<keyword evidence="4" id="KW-1185">Reference proteome</keyword>
<proteinExistence type="predicted"/>
<protein>
    <submittedName>
        <fullName evidence="3">Uncharacterized protein</fullName>
    </submittedName>
</protein>
<comment type="caution">
    <text evidence="3">The sequence shown here is derived from an EMBL/GenBank/DDBJ whole genome shotgun (WGS) entry which is preliminary data.</text>
</comment>
<evidence type="ECO:0000256" key="2">
    <source>
        <dbReference type="SAM" id="SignalP"/>
    </source>
</evidence>
<organism evidence="3 4">
    <name type="scientific">Symbiodinium microadriaticum</name>
    <name type="common">Dinoflagellate</name>
    <name type="synonym">Zooxanthella microadriatica</name>
    <dbReference type="NCBI Taxonomy" id="2951"/>
    <lineage>
        <taxon>Eukaryota</taxon>
        <taxon>Sar</taxon>
        <taxon>Alveolata</taxon>
        <taxon>Dinophyceae</taxon>
        <taxon>Suessiales</taxon>
        <taxon>Symbiodiniaceae</taxon>
        <taxon>Symbiodinium</taxon>
    </lineage>
</organism>
<evidence type="ECO:0000313" key="3">
    <source>
        <dbReference type="EMBL" id="OLQ06577.1"/>
    </source>
</evidence>
<feature type="compositionally biased region" description="Basic residues" evidence="1">
    <location>
        <begin position="649"/>
        <end position="658"/>
    </location>
</feature>
<name>A0A1Q9EGR9_SYMMI</name>
<dbReference type="OrthoDB" id="415667at2759"/>
<gene>
    <name evidence="3" type="ORF">AK812_SmicGene10095</name>
</gene>
<dbReference type="EMBL" id="LSRX01000157">
    <property type="protein sequence ID" value="OLQ06577.1"/>
    <property type="molecule type" value="Genomic_DNA"/>
</dbReference>
<feature type="region of interest" description="Disordered" evidence="1">
    <location>
        <begin position="635"/>
        <end position="660"/>
    </location>
</feature>
<dbReference type="Proteomes" id="UP000186817">
    <property type="component" value="Unassembled WGS sequence"/>
</dbReference>
<evidence type="ECO:0000256" key="1">
    <source>
        <dbReference type="SAM" id="MobiDB-lite"/>
    </source>
</evidence>
<reference evidence="3 4" key="1">
    <citation type="submission" date="2016-02" db="EMBL/GenBank/DDBJ databases">
        <title>Genome analysis of coral dinoflagellate symbionts highlights evolutionary adaptations to a symbiotic lifestyle.</title>
        <authorList>
            <person name="Aranda M."/>
            <person name="Li Y."/>
            <person name="Liew Y.J."/>
            <person name="Baumgarten S."/>
            <person name="Simakov O."/>
            <person name="Wilson M."/>
            <person name="Piel J."/>
            <person name="Ashoor H."/>
            <person name="Bougouffa S."/>
            <person name="Bajic V.B."/>
            <person name="Ryu T."/>
            <person name="Ravasi T."/>
            <person name="Bayer T."/>
            <person name="Micklem G."/>
            <person name="Kim H."/>
            <person name="Bhak J."/>
            <person name="Lajeunesse T.C."/>
            <person name="Voolstra C.R."/>
        </authorList>
    </citation>
    <scope>NUCLEOTIDE SEQUENCE [LARGE SCALE GENOMIC DNA]</scope>
    <source>
        <strain evidence="3 4">CCMP2467</strain>
    </source>
</reference>
<feature type="region of interest" description="Disordered" evidence="1">
    <location>
        <begin position="767"/>
        <end position="798"/>
    </location>
</feature>
<dbReference type="AlphaFoldDB" id="A0A1Q9EGR9"/>
<feature type="signal peptide" evidence="2">
    <location>
        <begin position="1"/>
        <end position="22"/>
    </location>
</feature>